<evidence type="ECO:0000313" key="2">
    <source>
        <dbReference type="EMBL" id="KAL0364506.1"/>
    </source>
</evidence>
<accession>A0AAW2Q9U1</accession>
<dbReference type="PANTHER" id="PTHR19338:SF73">
    <property type="entry name" value="DISEASE RESISTANCE PROTEIN RGA2-LIKE"/>
    <property type="match status" value="1"/>
</dbReference>
<dbReference type="PRINTS" id="PR00364">
    <property type="entry name" value="DISEASERSIST"/>
</dbReference>
<dbReference type="EMBL" id="JACGWK010000003">
    <property type="protein sequence ID" value="KAL0364506.1"/>
    <property type="molecule type" value="Genomic_DNA"/>
</dbReference>
<organism evidence="2">
    <name type="scientific">Sesamum angustifolium</name>
    <dbReference type="NCBI Taxonomy" id="2727405"/>
    <lineage>
        <taxon>Eukaryota</taxon>
        <taxon>Viridiplantae</taxon>
        <taxon>Streptophyta</taxon>
        <taxon>Embryophyta</taxon>
        <taxon>Tracheophyta</taxon>
        <taxon>Spermatophyta</taxon>
        <taxon>Magnoliopsida</taxon>
        <taxon>eudicotyledons</taxon>
        <taxon>Gunneridae</taxon>
        <taxon>Pentapetalae</taxon>
        <taxon>asterids</taxon>
        <taxon>lamiids</taxon>
        <taxon>Lamiales</taxon>
        <taxon>Pedaliaceae</taxon>
        <taxon>Sesamum</taxon>
    </lineage>
</organism>
<gene>
    <name evidence="2" type="ORF">Sangu_0548200</name>
</gene>
<reference evidence="2" key="2">
    <citation type="journal article" date="2024" name="Plant">
        <title>Genomic evolution and insights into agronomic trait innovations of Sesamum species.</title>
        <authorList>
            <person name="Miao H."/>
            <person name="Wang L."/>
            <person name="Qu L."/>
            <person name="Liu H."/>
            <person name="Sun Y."/>
            <person name="Le M."/>
            <person name="Wang Q."/>
            <person name="Wei S."/>
            <person name="Zheng Y."/>
            <person name="Lin W."/>
            <person name="Duan Y."/>
            <person name="Cao H."/>
            <person name="Xiong S."/>
            <person name="Wang X."/>
            <person name="Wei L."/>
            <person name="Li C."/>
            <person name="Ma Q."/>
            <person name="Ju M."/>
            <person name="Zhao R."/>
            <person name="Li G."/>
            <person name="Mu C."/>
            <person name="Tian Q."/>
            <person name="Mei H."/>
            <person name="Zhang T."/>
            <person name="Gao T."/>
            <person name="Zhang H."/>
        </authorList>
    </citation>
    <scope>NUCLEOTIDE SEQUENCE</scope>
    <source>
        <strain evidence="2">G01</strain>
    </source>
</reference>
<dbReference type="Gene3D" id="3.40.50.300">
    <property type="entry name" value="P-loop containing nucleotide triphosphate hydrolases"/>
    <property type="match status" value="1"/>
</dbReference>
<dbReference type="InterPro" id="IPR027417">
    <property type="entry name" value="P-loop_NTPase"/>
</dbReference>
<sequence length="283" mass="31876">MAYAAVISLMQTIERLLNLNSSHDTPFLVSSPETINSADDEVKFLLKILASEDGNNQVNSLRNFLQRHSLGVEISNNERVKAVEREIGEAACRLEDVLESAHVSHHFLKQSDQTLDGDQHLPSEVVKEEINFFIEKVEKIKAVLSNTSLPEEDDATYSSSRTDHFGIRKSKIFGFDSELVKLKDLHTDNSNRLEIVSVVGMGGIGKTTLTKEVYVDPFIMNYFECSVFVSVGPKYKMIEIMLAILDQISPAIDKTHAGSQRELAMYVRRGLKNRKYLIVLEDI</sequence>
<dbReference type="AlphaFoldDB" id="A0AAW2Q9U1"/>
<dbReference type="InterPro" id="IPR002182">
    <property type="entry name" value="NB-ARC"/>
</dbReference>
<dbReference type="Pfam" id="PF00931">
    <property type="entry name" value="NB-ARC"/>
    <property type="match status" value="1"/>
</dbReference>
<comment type="caution">
    <text evidence="2">The sequence shown here is derived from an EMBL/GenBank/DDBJ whole genome shotgun (WGS) entry which is preliminary data.</text>
</comment>
<dbReference type="SUPFAM" id="SSF52540">
    <property type="entry name" value="P-loop containing nucleoside triphosphate hydrolases"/>
    <property type="match status" value="1"/>
</dbReference>
<name>A0AAW2Q9U1_9LAMI</name>
<protein>
    <submittedName>
        <fullName evidence="2">Disease resistance protein RPP13</fullName>
    </submittedName>
</protein>
<reference evidence="2" key="1">
    <citation type="submission" date="2020-06" db="EMBL/GenBank/DDBJ databases">
        <authorList>
            <person name="Li T."/>
            <person name="Hu X."/>
            <person name="Zhang T."/>
            <person name="Song X."/>
            <person name="Zhang H."/>
            <person name="Dai N."/>
            <person name="Sheng W."/>
            <person name="Hou X."/>
            <person name="Wei L."/>
        </authorList>
    </citation>
    <scope>NUCLEOTIDE SEQUENCE</scope>
    <source>
        <strain evidence="2">G01</strain>
        <tissue evidence="2">Leaf</tissue>
    </source>
</reference>
<feature type="domain" description="NB-ARC" evidence="1">
    <location>
        <begin position="190"/>
        <end position="283"/>
    </location>
</feature>
<evidence type="ECO:0000259" key="1">
    <source>
        <dbReference type="Pfam" id="PF00931"/>
    </source>
</evidence>
<dbReference type="GO" id="GO:0043531">
    <property type="term" value="F:ADP binding"/>
    <property type="evidence" value="ECO:0007669"/>
    <property type="project" value="InterPro"/>
</dbReference>
<dbReference type="PANTHER" id="PTHR19338">
    <property type="entry name" value="TRANSLOCASE OF INNER MITOCHONDRIAL MEMBRANE 13 HOMOLOG"/>
    <property type="match status" value="1"/>
</dbReference>
<dbReference type="Gene3D" id="1.20.5.4130">
    <property type="match status" value="1"/>
</dbReference>
<proteinExistence type="predicted"/>